<reference evidence="1" key="1">
    <citation type="submission" date="2020-01" db="EMBL/GenBank/DDBJ databases">
        <authorList>
            <person name="Meier V. D."/>
            <person name="Meier V D."/>
        </authorList>
    </citation>
    <scope>NUCLEOTIDE SEQUENCE</scope>
    <source>
        <strain evidence="1">HLG_WM_MAG_06</strain>
    </source>
</reference>
<dbReference type="AlphaFoldDB" id="A0A6S6T612"/>
<evidence type="ECO:0000313" key="1">
    <source>
        <dbReference type="EMBL" id="CAA6810613.1"/>
    </source>
</evidence>
<dbReference type="InterPro" id="IPR016024">
    <property type="entry name" value="ARM-type_fold"/>
</dbReference>
<name>A0A6S6T612_9BACT</name>
<dbReference type="SUPFAM" id="SSF48371">
    <property type="entry name" value="ARM repeat"/>
    <property type="match status" value="1"/>
</dbReference>
<accession>A0A6S6T612</accession>
<dbReference type="EMBL" id="CACVAP010000060">
    <property type="protein sequence ID" value="CAA6810613.1"/>
    <property type="molecule type" value="Genomic_DNA"/>
</dbReference>
<sequence>MKENILKEIKEKVTQEKEIDCLDRASPYRTRRLFYEHTYLKSISSEHDKLFNEIFYVPKELKHELEHSLKEIKSKDDAIRIKSARYFQRQSYDTTAMCVEIWLAHPLTVELIIKALEKEENKKIIPYLIMALGMIAFRYQFKDLRIYEAVKPFFYDKKRTSKEIKIRLMSTLCNFENPEKWEYVYEVLKNKPNDLAFKLINRIIGGYFYRSNNTVQNMSREMKNNFIKVLMSYDNLYAKEILDTLKNNDKRN</sequence>
<organism evidence="1">
    <name type="scientific">uncultured Sulfurovum sp</name>
    <dbReference type="NCBI Taxonomy" id="269237"/>
    <lineage>
        <taxon>Bacteria</taxon>
        <taxon>Pseudomonadati</taxon>
        <taxon>Campylobacterota</taxon>
        <taxon>Epsilonproteobacteria</taxon>
        <taxon>Campylobacterales</taxon>
        <taxon>Sulfurovaceae</taxon>
        <taxon>Sulfurovum</taxon>
        <taxon>environmental samples</taxon>
    </lineage>
</organism>
<gene>
    <name evidence="1" type="ORF">HELGO_WM18188</name>
</gene>
<protein>
    <submittedName>
        <fullName evidence="1">Uncharacterized protein</fullName>
    </submittedName>
</protein>
<proteinExistence type="predicted"/>